<comment type="caution">
    <text evidence="19">The sequence shown here is derived from an EMBL/GenBank/DDBJ whole genome shotgun (WGS) entry which is preliminary data.</text>
</comment>
<dbReference type="Gene3D" id="3.20.20.70">
    <property type="entry name" value="Aldolase class I"/>
    <property type="match status" value="2"/>
</dbReference>
<dbReference type="InterPro" id="IPR011060">
    <property type="entry name" value="RibuloseP-bd_barrel"/>
</dbReference>
<dbReference type="Pfam" id="PF00218">
    <property type="entry name" value="IGPS"/>
    <property type="match status" value="1"/>
</dbReference>
<keyword evidence="9 15" id="KW-0822">Tryptophan biosynthesis</keyword>
<evidence type="ECO:0000256" key="7">
    <source>
        <dbReference type="ARBA" id="ARBA00022605"/>
    </source>
</evidence>
<gene>
    <name evidence="19" type="primary">trpCF</name>
    <name evidence="15" type="synonym">trpC</name>
    <name evidence="16" type="synonym">trpF</name>
    <name evidence="19" type="ORF">theurythT_03110</name>
</gene>
<dbReference type="EC" id="4.1.1.48" evidence="15"/>
<comment type="pathway">
    <text evidence="4 15">Amino-acid biosynthesis; L-tryptophan biosynthesis; L-tryptophan from chorismate: step 4/5.</text>
</comment>
<comment type="catalytic activity">
    <reaction evidence="1 16">
        <text>N-(5-phospho-beta-D-ribosyl)anthranilate = 1-(2-carboxyphenylamino)-1-deoxy-D-ribulose 5-phosphate</text>
        <dbReference type="Rhea" id="RHEA:21540"/>
        <dbReference type="ChEBI" id="CHEBI:18277"/>
        <dbReference type="ChEBI" id="CHEBI:58613"/>
        <dbReference type="EC" id="5.3.1.24"/>
    </reaction>
</comment>
<dbReference type="Pfam" id="PF00697">
    <property type="entry name" value="PRAI"/>
    <property type="match status" value="1"/>
</dbReference>
<dbReference type="NCBIfam" id="NF006945">
    <property type="entry name" value="PRK09427.1"/>
    <property type="match status" value="1"/>
</dbReference>
<comment type="similarity">
    <text evidence="15">Belongs to the TrpC family.</text>
</comment>
<dbReference type="Proteomes" id="UP001157133">
    <property type="component" value="Unassembled WGS sequence"/>
</dbReference>
<dbReference type="InterPro" id="IPR045186">
    <property type="entry name" value="Indole-3-glycerol_P_synth"/>
</dbReference>
<evidence type="ECO:0000256" key="1">
    <source>
        <dbReference type="ARBA" id="ARBA00001164"/>
    </source>
</evidence>
<evidence type="ECO:0000256" key="2">
    <source>
        <dbReference type="ARBA" id="ARBA00001633"/>
    </source>
</evidence>
<evidence type="ECO:0000256" key="12">
    <source>
        <dbReference type="ARBA" id="ARBA00023239"/>
    </source>
</evidence>
<dbReference type="PANTHER" id="PTHR22854">
    <property type="entry name" value="TRYPTOPHAN BIOSYNTHESIS PROTEIN"/>
    <property type="match status" value="1"/>
</dbReference>
<name>A0ABQ6H026_9GAMM</name>
<evidence type="ECO:0000256" key="4">
    <source>
        <dbReference type="ARBA" id="ARBA00004696"/>
    </source>
</evidence>
<comment type="similarity">
    <text evidence="5">In the N-terminal section; belongs to the TrpC family.</text>
</comment>
<comment type="similarity">
    <text evidence="16">Belongs to the TrpF family.</text>
</comment>
<dbReference type="EC" id="5.3.1.24" evidence="16"/>
<evidence type="ECO:0000256" key="15">
    <source>
        <dbReference type="HAMAP-Rule" id="MF_00134"/>
    </source>
</evidence>
<evidence type="ECO:0000259" key="17">
    <source>
        <dbReference type="Pfam" id="PF00218"/>
    </source>
</evidence>
<keyword evidence="7 15" id="KW-0028">Amino-acid biosynthesis</keyword>
<evidence type="ECO:0000256" key="9">
    <source>
        <dbReference type="ARBA" id="ARBA00022822"/>
    </source>
</evidence>
<keyword evidence="12 15" id="KW-0456">Lyase</keyword>
<evidence type="ECO:0000256" key="5">
    <source>
        <dbReference type="ARBA" id="ARBA00007902"/>
    </source>
</evidence>
<dbReference type="InterPro" id="IPR013798">
    <property type="entry name" value="Indole-3-glycerol_P_synth_dom"/>
</dbReference>
<evidence type="ECO:0000259" key="18">
    <source>
        <dbReference type="Pfam" id="PF00697"/>
    </source>
</evidence>
<evidence type="ECO:0000256" key="11">
    <source>
        <dbReference type="ARBA" id="ARBA00023235"/>
    </source>
</evidence>
<comment type="pathway">
    <text evidence="3 16">Amino-acid biosynthesis; L-tryptophan biosynthesis; L-tryptophan from chorismate: step 3/5.</text>
</comment>
<comment type="function">
    <text evidence="14">Bifunctional enzyme that catalyzes two sequential steps of tryptophan biosynthetic pathway. The first reaction is catalyzed by the isomerase, coded by the TrpF domain; the second reaction is catalyzed by the synthase, coded by the TrpC domain.</text>
</comment>
<dbReference type="PANTHER" id="PTHR22854:SF2">
    <property type="entry name" value="INDOLE-3-GLYCEROL-PHOSPHATE SYNTHASE"/>
    <property type="match status" value="1"/>
</dbReference>
<evidence type="ECO:0000256" key="6">
    <source>
        <dbReference type="ARBA" id="ARBA00009847"/>
    </source>
</evidence>
<dbReference type="EMBL" id="BSSU01000002">
    <property type="protein sequence ID" value="GLX80859.1"/>
    <property type="molecule type" value="Genomic_DNA"/>
</dbReference>
<evidence type="ECO:0000256" key="16">
    <source>
        <dbReference type="HAMAP-Rule" id="MF_00135"/>
    </source>
</evidence>
<feature type="domain" description="N-(5'phosphoribosyl) anthranilate isomerase (PRAI)" evidence="18">
    <location>
        <begin position="257"/>
        <end position="456"/>
    </location>
</feature>
<dbReference type="PROSITE" id="PS00614">
    <property type="entry name" value="IGPS"/>
    <property type="match status" value="1"/>
</dbReference>
<dbReference type="SUPFAM" id="SSF51366">
    <property type="entry name" value="Ribulose-phoshate binding barrel"/>
    <property type="match status" value="2"/>
</dbReference>
<keyword evidence="20" id="KW-1185">Reference proteome</keyword>
<dbReference type="InterPro" id="IPR001240">
    <property type="entry name" value="PRAI_dom"/>
</dbReference>
<evidence type="ECO:0000256" key="3">
    <source>
        <dbReference type="ARBA" id="ARBA00004664"/>
    </source>
</evidence>
<accession>A0ABQ6H026</accession>
<keyword evidence="11 16" id="KW-0413">Isomerase</keyword>
<evidence type="ECO:0000256" key="10">
    <source>
        <dbReference type="ARBA" id="ARBA00023141"/>
    </source>
</evidence>
<keyword evidence="10 15" id="KW-0057">Aromatic amino acid biosynthesis</keyword>
<protein>
    <recommendedName>
        <fullName evidence="15 16">Multifunctional fusion protein</fullName>
    </recommendedName>
    <domain>
        <recommendedName>
            <fullName evidence="15">Indole-3-glycerol phosphate synthase</fullName>
            <shortName evidence="15">IGPS</shortName>
            <ecNumber evidence="15">4.1.1.48</ecNumber>
        </recommendedName>
    </domain>
    <domain>
        <recommendedName>
            <fullName evidence="16">N-(5'-phosphoribosyl)anthranilate isomerase</fullName>
            <shortName evidence="16">PRAI</shortName>
            <ecNumber evidence="16">5.3.1.24</ecNumber>
        </recommendedName>
    </domain>
</protein>
<keyword evidence="8 15" id="KW-0210">Decarboxylase</keyword>
<dbReference type="CDD" id="cd00405">
    <property type="entry name" value="PRAI"/>
    <property type="match status" value="1"/>
</dbReference>
<evidence type="ECO:0000313" key="19">
    <source>
        <dbReference type="EMBL" id="GLX80859.1"/>
    </source>
</evidence>
<organism evidence="19 20">
    <name type="scientific">Thalassotalea eurytherma</name>
    <dbReference type="NCBI Taxonomy" id="1144278"/>
    <lineage>
        <taxon>Bacteria</taxon>
        <taxon>Pseudomonadati</taxon>
        <taxon>Pseudomonadota</taxon>
        <taxon>Gammaproteobacteria</taxon>
        <taxon>Alteromonadales</taxon>
        <taxon>Colwelliaceae</taxon>
        <taxon>Thalassotalea</taxon>
    </lineage>
</organism>
<sequence>MANILEKIVEDKREFLAQYKQEKPLASFIESLVPATKDLYASLGKTGAGFILECKKASPSKGLIREDFNVLDICTTYDKYAAGISVLTDYKYFQGKYEYLSLVCENVSCPVLNKDFFVEPYQVYLARHLGADAILLMLSVLNDDEYVALANIAQQYNMAILTEISNTEEMQRAIKLEAKLIGINNRNLRDLSTDISRTFDFAPHIPEGMLVISESGIYTNAQVRELAPAVDGFLVGSSVMAQNDVDLACRQLIFGENKVCGLTTQEQAQSVYQQGGVYGGLIFAEKSPRCVNLAQATNIVTNTPNLNYVGVFVDHPIDFITEAVKHLALFAVQLHGSEGDDYINQLKASLPDSIEIWQAVSIKINDFTLPKNSLINRFVLDNKQGGSGEQFDWQYLQETQEDLSRCMLAGGLNSDNIMQAIDTANNLELLGLDINSGVEQSPGNKCPEKIAAVFQKIRNY</sequence>
<dbReference type="HAMAP" id="MF_00134_B">
    <property type="entry name" value="IGPS_B"/>
    <property type="match status" value="1"/>
</dbReference>
<dbReference type="CDD" id="cd00331">
    <property type="entry name" value="IGPS"/>
    <property type="match status" value="1"/>
</dbReference>
<comment type="catalytic activity">
    <reaction evidence="2 15">
        <text>1-(2-carboxyphenylamino)-1-deoxy-D-ribulose 5-phosphate + H(+) = (1S,2R)-1-C-(indol-3-yl)glycerol 3-phosphate + CO2 + H2O</text>
        <dbReference type="Rhea" id="RHEA:23476"/>
        <dbReference type="ChEBI" id="CHEBI:15377"/>
        <dbReference type="ChEBI" id="CHEBI:15378"/>
        <dbReference type="ChEBI" id="CHEBI:16526"/>
        <dbReference type="ChEBI" id="CHEBI:58613"/>
        <dbReference type="ChEBI" id="CHEBI:58866"/>
        <dbReference type="EC" id="4.1.1.48"/>
    </reaction>
</comment>
<feature type="domain" description="Indole-3-glycerol phosphate synthase" evidence="17">
    <location>
        <begin position="5"/>
        <end position="252"/>
    </location>
</feature>
<dbReference type="InterPro" id="IPR013785">
    <property type="entry name" value="Aldolase_TIM"/>
</dbReference>
<evidence type="ECO:0000256" key="8">
    <source>
        <dbReference type="ARBA" id="ARBA00022793"/>
    </source>
</evidence>
<evidence type="ECO:0000256" key="14">
    <source>
        <dbReference type="ARBA" id="ARBA00025592"/>
    </source>
</evidence>
<proteinExistence type="inferred from homology"/>
<comment type="similarity">
    <text evidence="6">In the C-terminal section; belongs to the TrpF family.</text>
</comment>
<reference evidence="19 20" key="1">
    <citation type="submission" date="2023-03" db="EMBL/GenBank/DDBJ databases">
        <title>Draft genome sequence of Thalassotalea eurytherma JCM 18482T.</title>
        <authorList>
            <person name="Sawabe T."/>
        </authorList>
    </citation>
    <scope>NUCLEOTIDE SEQUENCE [LARGE SCALE GENOMIC DNA]</scope>
    <source>
        <strain evidence="19 20">JCM 18482</strain>
    </source>
</reference>
<evidence type="ECO:0000256" key="13">
    <source>
        <dbReference type="ARBA" id="ARBA00023268"/>
    </source>
</evidence>
<evidence type="ECO:0000313" key="20">
    <source>
        <dbReference type="Proteomes" id="UP001157133"/>
    </source>
</evidence>
<dbReference type="RefSeq" id="WP_284206181.1">
    <property type="nucleotide sequence ID" value="NZ_BSSU01000002.1"/>
</dbReference>
<dbReference type="HAMAP" id="MF_00135">
    <property type="entry name" value="PRAI"/>
    <property type="match status" value="1"/>
</dbReference>
<dbReference type="InterPro" id="IPR001468">
    <property type="entry name" value="Indole-3-GlycerolPSynthase_CS"/>
</dbReference>
<keyword evidence="13" id="KW-0511">Multifunctional enzyme</keyword>